<name>A0A6J4TA24_9ACTN</name>
<feature type="non-terminal residue" evidence="2">
    <location>
        <position position="338"/>
    </location>
</feature>
<feature type="compositionally biased region" description="Basic residues" evidence="1">
    <location>
        <begin position="145"/>
        <end position="158"/>
    </location>
</feature>
<accession>A0A6J4TA24</accession>
<evidence type="ECO:0000256" key="1">
    <source>
        <dbReference type="SAM" id="MobiDB-lite"/>
    </source>
</evidence>
<dbReference type="AlphaFoldDB" id="A0A6J4TA24"/>
<sequence>GVALPNRRTAPDGRLRGRARGARMGPVPAVRREPRPLRAAARRHRPPGAGPARRQARGPSGRARRRASLPRALGPLPGPVVLGTHRGVRALRVRHGLPLGSGGPARPALLRPGGARGDGSGLPSPPARSQGVPAHAGPAALLPRRLPRGRRGRRRAVRRGRDGPLLGLLARLPARGRGRAGGGRRPLLSARRRRPRRAATGPAARRPRDAPALRVLRRRAAGPRRRAVLHAVARPQALGPAGAARPRRFSVPRRRTPGAGARPVRGGGGPPDRAGARAPRRALRGGPAGGGGPRLASRPLPRARLRAHAAARRDRRPHGQASGRLAPAPGRQPSPRTL</sequence>
<organism evidence="2">
    <name type="scientific">uncultured Rubrobacteraceae bacterium</name>
    <dbReference type="NCBI Taxonomy" id="349277"/>
    <lineage>
        <taxon>Bacteria</taxon>
        <taxon>Bacillati</taxon>
        <taxon>Actinomycetota</taxon>
        <taxon>Rubrobacteria</taxon>
        <taxon>Rubrobacterales</taxon>
        <taxon>Rubrobacteraceae</taxon>
        <taxon>environmental samples</taxon>
    </lineage>
</organism>
<protein>
    <submittedName>
        <fullName evidence="2">Beta-carotene 15,15'-dioxygenase</fullName>
    </submittedName>
</protein>
<feature type="compositionally biased region" description="Basic residues" evidence="1">
    <location>
        <begin position="245"/>
        <end position="256"/>
    </location>
</feature>
<keyword evidence="2" id="KW-0223">Dioxygenase</keyword>
<gene>
    <name evidence="2" type="ORF">AVDCRST_MAG05-3385</name>
</gene>
<proteinExistence type="predicted"/>
<feature type="region of interest" description="Disordered" evidence="1">
    <location>
        <begin position="1"/>
        <end position="81"/>
    </location>
</feature>
<feature type="compositionally biased region" description="Basic residues" evidence="1">
    <location>
        <begin position="301"/>
        <end position="318"/>
    </location>
</feature>
<feature type="compositionally biased region" description="Low complexity" evidence="1">
    <location>
        <begin position="69"/>
        <end position="81"/>
    </location>
</feature>
<dbReference type="GO" id="GO:0051213">
    <property type="term" value="F:dioxygenase activity"/>
    <property type="evidence" value="ECO:0007669"/>
    <property type="project" value="UniProtKB-KW"/>
</dbReference>
<keyword evidence="2" id="KW-0560">Oxidoreductase</keyword>
<feature type="compositionally biased region" description="Low complexity" evidence="1">
    <location>
        <begin position="133"/>
        <end position="144"/>
    </location>
</feature>
<feature type="compositionally biased region" description="Basic residues" evidence="1">
    <location>
        <begin position="215"/>
        <end position="228"/>
    </location>
</feature>
<feature type="region of interest" description="Disordered" evidence="1">
    <location>
        <begin position="95"/>
        <end position="338"/>
    </location>
</feature>
<feature type="non-terminal residue" evidence="2">
    <location>
        <position position="1"/>
    </location>
</feature>
<dbReference type="EMBL" id="CADCVM010000376">
    <property type="protein sequence ID" value="CAA9517072.1"/>
    <property type="molecule type" value="Genomic_DNA"/>
</dbReference>
<feature type="compositionally biased region" description="Low complexity" evidence="1">
    <location>
        <begin position="50"/>
        <end position="61"/>
    </location>
</feature>
<reference evidence="2" key="1">
    <citation type="submission" date="2020-02" db="EMBL/GenBank/DDBJ databases">
        <authorList>
            <person name="Meier V. D."/>
        </authorList>
    </citation>
    <scope>NUCLEOTIDE SEQUENCE</scope>
    <source>
        <strain evidence="2">AVDCRST_MAG05</strain>
    </source>
</reference>
<feature type="compositionally biased region" description="Low complexity" evidence="1">
    <location>
        <begin position="233"/>
        <end position="244"/>
    </location>
</feature>
<evidence type="ECO:0000313" key="2">
    <source>
        <dbReference type="EMBL" id="CAA9517072.1"/>
    </source>
</evidence>
<feature type="compositionally biased region" description="Low complexity" evidence="1">
    <location>
        <begin position="163"/>
        <end position="175"/>
    </location>
</feature>